<sequence length="228" mass="26443">MNQKIARLLPLLWLLAIPVLNIFYMVLNHGETTVRSLMTGLDEWIPFIPAFIIPYIIWYPFIFGMLIYFSMKDRNVYYRTLLTLCLGLITCYIIYFFYQTTVERPLVTEDGLLHKLVMLIYQTDQPYNCFPSIHVLTSYLMLKGMSDCAFGSRVFRFGVIVTSWSIIVSTLFVKQHVWLDIAGGIVVAEVLYAIVRKWLITRDRTRQTVKAAGDERLPSAGQTHSSHR</sequence>
<keyword evidence="3" id="KW-1185">Reference proteome</keyword>
<reference evidence="2" key="1">
    <citation type="submission" date="2022-01" db="EMBL/GenBank/DDBJ databases">
        <title>Paenibacillus spongiae sp. nov., isolated from marine sponge.</title>
        <authorList>
            <person name="Li Z."/>
            <person name="Zhang M."/>
        </authorList>
    </citation>
    <scope>NUCLEOTIDE SEQUENCE</scope>
    <source>
        <strain evidence="2">PHS-Z3</strain>
    </source>
</reference>
<accession>A0ABY5SFX2</accession>
<dbReference type="RefSeq" id="WP_258388940.1">
    <property type="nucleotide sequence ID" value="NZ_CP091430.1"/>
</dbReference>
<protein>
    <submittedName>
        <fullName evidence="2">Phosphatase PAP2 family protein</fullName>
    </submittedName>
</protein>
<keyword evidence="1" id="KW-0472">Membrane</keyword>
<dbReference type="SUPFAM" id="SSF48317">
    <property type="entry name" value="Acid phosphatase/Vanadium-dependent haloperoxidase"/>
    <property type="match status" value="1"/>
</dbReference>
<organism evidence="2 3">
    <name type="scientific">Paenibacillus spongiae</name>
    <dbReference type="NCBI Taxonomy" id="2909671"/>
    <lineage>
        <taxon>Bacteria</taxon>
        <taxon>Bacillati</taxon>
        <taxon>Bacillota</taxon>
        <taxon>Bacilli</taxon>
        <taxon>Bacillales</taxon>
        <taxon>Paenibacillaceae</taxon>
        <taxon>Paenibacillus</taxon>
    </lineage>
</organism>
<feature type="transmembrane region" description="Helical" evidence="1">
    <location>
        <begin position="47"/>
        <end position="69"/>
    </location>
</feature>
<keyword evidence="1" id="KW-0812">Transmembrane</keyword>
<feature type="transmembrane region" description="Helical" evidence="1">
    <location>
        <begin position="7"/>
        <end position="27"/>
    </location>
</feature>
<dbReference type="EMBL" id="CP091430">
    <property type="protein sequence ID" value="UVI32889.1"/>
    <property type="molecule type" value="Genomic_DNA"/>
</dbReference>
<gene>
    <name evidence="2" type="ORF">L1F29_14100</name>
</gene>
<evidence type="ECO:0000313" key="3">
    <source>
        <dbReference type="Proteomes" id="UP001057877"/>
    </source>
</evidence>
<dbReference type="Proteomes" id="UP001057877">
    <property type="component" value="Chromosome"/>
</dbReference>
<feature type="transmembrane region" description="Helical" evidence="1">
    <location>
        <begin position="154"/>
        <end position="172"/>
    </location>
</feature>
<evidence type="ECO:0000256" key="1">
    <source>
        <dbReference type="SAM" id="Phobius"/>
    </source>
</evidence>
<name>A0ABY5SFX2_9BACL</name>
<feature type="transmembrane region" description="Helical" evidence="1">
    <location>
        <begin position="178"/>
        <end position="195"/>
    </location>
</feature>
<proteinExistence type="predicted"/>
<evidence type="ECO:0000313" key="2">
    <source>
        <dbReference type="EMBL" id="UVI32889.1"/>
    </source>
</evidence>
<dbReference type="InterPro" id="IPR036938">
    <property type="entry name" value="PAP2/HPO_sf"/>
</dbReference>
<feature type="transmembrane region" description="Helical" evidence="1">
    <location>
        <begin position="76"/>
        <end position="98"/>
    </location>
</feature>
<dbReference type="CDD" id="cd03386">
    <property type="entry name" value="PAP2_Aur1_like"/>
    <property type="match status" value="1"/>
</dbReference>
<feature type="transmembrane region" description="Helical" evidence="1">
    <location>
        <begin position="125"/>
        <end position="142"/>
    </location>
</feature>
<keyword evidence="1" id="KW-1133">Transmembrane helix</keyword>